<dbReference type="RefSeq" id="XP_013761566.1">
    <property type="nucleotide sequence ID" value="XM_013906112.1"/>
</dbReference>
<reference evidence="2 3" key="1">
    <citation type="submission" date="2010-05" db="EMBL/GenBank/DDBJ databases">
        <title>The Genome Sequence of Thecamonas trahens ATCC 50062.</title>
        <authorList>
            <consortium name="The Broad Institute Genome Sequencing Platform"/>
            <person name="Russ C."/>
            <person name="Cuomo C."/>
            <person name="Shea T."/>
            <person name="Young S.K."/>
            <person name="Zeng Q."/>
            <person name="Koehrsen M."/>
            <person name="Haas B."/>
            <person name="Borodovsky M."/>
            <person name="Guigo R."/>
            <person name="Alvarado L."/>
            <person name="Berlin A."/>
            <person name="Bochicchio J."/>
            <person name="Borenstein D."/>
            <person name="Chapman S."/>
            <person name="Chen Z."/>
            <person name="Freedman E."/>
            <person name="Gellesch M."/>
            <person name="Goldberg J."/>
            <person name="Griggs A."/>
            <person name="Gujja S."/>
            <person name="Heilman E."/>
            <person name="Heiman D."/>
            <person name="Hepburn T."/>
            <person name="Howarth C."/>
            <person name="Jen D."/>
            <person name="Larson L."/>
            <person name="Mehta T."/>
            <person name="Park D."/>
            <person name="Pearson M."/>
            <person name="Roberts A."/>
            <person name="Saif S."/>
            <person name="Shenoy N."/>
            <person name="Sisk P."/>
            <person name="Stolte C."/>
            <person name="Sykes S."/>
            <person name="Thomson T."/>
            <person name="Walk T."/>
            <person name="White J."/>
            <person name="Yandava C."/>
            <person name="Burger G."/>
            <person name="Gray M.W."/>
            <person name="Holland P.W.H."/>
            <person name="King N."/>
            <person name="Lang F.B.F."/>
            <person name="Roger A.J."/>
            <person name="Ruiz-Trillo I."/>
            <person name="Lander E."/>
            <person name="Nusbaum C."/>
        </authorList>
    </citation>
    <scope>NUCLEOTIDE SEQUENCE [LARGE SCALE GENOMIC DNA]</scope>
    <source>
        <strain evidence="2 3">ATCC 50062</strain>
    </source>
</reference>
<evidence type="ECO:0000313" key="3">
    <source>
        <dbReference type="Proteomes" id="UP000054408"/>
    </source>
</evidence>
<dbReference type="AlphaFoldDB" id="A0A0L0DQU4"/>
<gene>
    <name evidence="2" type="ORF">AMSG_01515</name>
</gene>
<feature type="compositionally biased region" description="Low complexity" evidence="1">
    <location>
        <begin position="156"/>
        <end position="171"/>
    </location>
</feature>
<organism evidence="2 3">
    <name type="scientific">Thecamonas trahens ATCC 50062</name>
    <dbReference type="NCBI Taxonomy" id="461836"/>
    <lineage>
        <taxon>Eukaryota</taxon>
        <taxon>Apusozoa</taxon>
        <taxon>Apusomonadida</taxon>
        <taxon>Apusomonadidae</taxon>
        <taxon>Thecamonas</taxon>
    </lineage>
</organism>
<proteinExistence type="predicted"/>
<dbReference type="GeneID" id="25561262"/>
<evidence type="ECO:0000256" key="1">
    <source>
        <dbReference type="SAM" id="MobiDB-lite"/>
    </source>
</evidence>
<accession>A0A0L0DQU4</accession>
<keyword evidence="3" id="KW-1185">Reference proteome</keyword>
<dbReference type="EMBL" id="GL349438">
    <property type="protein sequence ID" value="KNC54664.1"/>
    <property type="molecule type" value="Genomic_DNA"/>
</dbReference>
<protein>
    <submittedName>
        <fullName evidence="2">Uncharacterized protein</fullName>
    </submittedName>
</protein>
<evidence type="ECO:0000313" key="2">
    <source>
        <dbReference type="EMBL" id="KNC54664.1"/>
    </source>
</evidence>
<feature type="region of interest" description="Disordered" evidence="1">
    <location>
        <begin position="334"/>
        <end position="355"/>
    </location>
</feature>
<name>A0A0L0DQU4_THETB</name>
<feature type="region of interest" description="Disordered" evidence="1">
    <location>
        <begin position="138"/>
        <end position="219"/>
    </location>
</feature>
<sequence length="355" mass="36869">MDASALEPVTFACKLVISKWSRVDAELTIDKNGVDIRQIKSGERWFMPYELIKNYASWVVKGFLGLTGRTQYESTQRVVMLVFTKANKDNAHKAELAISIFIRHKLEDLKRENQYVESLEAGTTSAQDPSEFGAQFEQTADDETFSSAQTPPPAGAPARPARSSRAGRSATVGDMAPIGKIAPPPSSGRRRASTRNFDQAKAMFIPPPRPATGTTSPEAQASLESQFASNAAAAASTPSLIDMFSAPAAAPAPAPAPALATAQPVSDDAFFAAFASSRATSGTSSGPSGFAAALAAPPASIPAAAPPAAAPAPAPGVFDFSALSAATPAIAPPQSTQTLNAASQPRKTSTPLILL</sequence>
<dbReference type="Proteomes" id="UP000054408">
    <property type="component" value="Unassembled WGS sequence"/>
</dbReference>